<feature type="binding site" evidence="12">
    <location>
        <position position="190"/>
    </location>
    <ligand>
        <name>Mg(2+)</name>
        <dbReference type="ChEBI" id="CHEBI:18420"/>
    </ligand>
</feature>
<evidence type="ECO:0000313" key="15">
    <source>
        <dbReference type="Proteomes" id="UP000488299"/>
    </source>
</evidence>
<evidence type="ECO:0000256" key="9">
    <source>
        <dbReference type="ARBA" id="ARBA00048925"/>
    </source>
</evidence>
<comment type="similarity">
    <text evidence="1 10">Belongs to the aminoglycoside phosphotransferase family.</text>
</comment>
<dbReference type="GO" id="GO:0008910">
    <property type="term" value="F:kanamycin kinase activity"/>
    <property type="evidence" value="ECO:0007669"/>
    <property type="project" value="UniProtKB-EC"/>
</dbReference>
<keyword evidence="8 10" id="KW-0046">Antibiotic resistance</keyword>
<dbReference type="RefSeq" id="WP_152125938.1">
    <property type="nucleotide sequence ID" value="NZ_WELI01000009.1"/>
</dbReference>
<dbReference type="InterPro" id="IPR002575">
    <property type="entry name" value="Aminoglycoside_PTrfase"/>
</dbReference>
<dbReference type="InterPro" id="IPR051678">
    <property type="entry name" value="AGP_Transferase"/>
</dbReference>
<evidence type="ECO:0000256" key="1">
    <source>
        <dbReference type="ARBA" id="ARBA00006219"/>
    </source>
</evidence>
<dbReference type="InterPro" id="IPR011009">
    <property type="entry name" value="Kinase-like_dom_sf"/>
</dbReference>
<evidence type="ECO:0000259" key="13">
    <source>
        <dbReference type="Pfam" id="PF01636"/>
    </source>
</evidence>
<evidence type="ECO:0000256" key="10">
    <source>
        <dbReference type="PIRNR" id="PIRNR000706"/>
    </source>
</evidence>
<comment type="catalytic activity">
    <reaction evidence="9">
        <text>kanamycin A + ATP = kanamycin 3'-phosphate + ADP + H(+)</text>
        <dbReference type="Rhea" id="RHEA:24256"/>
        <dbReference type="ChEBI" id="CHEBI:15378"/>
        <dbReference type="ChEBI" id="CHEBI:30616"/>
        <dbReference type="ChEBI" id="CHEBI:57909"/>
        <dbReference type="ChEBI" id="CHEBI:58214"/>
        <dbReference type="ChEBI" id="CHEBI:456216"/>
        <dbReference type="EC" id="2.7.1.95"/>
    </reaction>
</comment>
<gene>
    <name evidence="14" type="primary">aph(3')</name>
    <name evidence="14" type="ORF">F5984_19725</name>
</gene>
<feature type="binding site" evidence="12">
    <location>
        <position position="203"/>
    </location>
    <ligand>
        <name>Mg(2+)</name>
        <dbReference type="ChEBI" id="CHEBI:18420"/>
    </ligand>
</feature>
<evidence type="ECO:0000256" key="6">
    <source>
        <dbReference type="ARBA" id="ARBA00022777"/>
    </source>
</evidence>
<evidence type="ECO:0000256" key="3">
    <source>
        <dbReference type="ARBA" id="ARBA00017903"/>
    </source>
</evidence>
<protein>
    <recommendedName>
        <fullName evidence="3">Aminoglycoside 3'-phosphotransferase</fullName>
        <ecNumber evidence="2">2.7.1.95</ecNumber>
    </recommendedName>
</protein>
<dbReference type="CDD" id="cd05150">
    <property type="entry name" value="APH"/>
    <property type="match status" value="1"/>
</dbReference>
<dbReference type="PANTHER" id="PTHR21310:SF41">
    <property type="entry name" value="3'-PHOSPHOTRANSFERASE, PUTATIVE-RELATED"/>
    <property type="match status" value="1"/>
</dbReference>
<dbReference type="GO" id="GO:0046677">
    <property type="term" value="P:response to antibiotic"/>
    <property type="evidence" value="ECO:0007669"/>
    <property type="project" value="UniProtKB-KW"/>
</dbReference>
<dbReference type="PIRSF" id="PIRSF000706">
    <property type="entry name" value="Kanamycin_kin"/>
    <property type="match status" value="1"/>
</dbReference>
<comment type="caution">
    <text evidence="14">The sequence shown here is derived from an EMBL/GenBank/DDBJ whole genome shotgun (WGS) entry which is preliminary data.</text>
</comment>
<evidence type="ECO:0000256" key="11">
    <source>
        <dbReference type="PIRSR" id="PIRSR000706-1"/>
    </source>
</evidence>
<keyword evidence="12" id="KW-0460">Magnesium</keyword>
<reference evidence="14 15" key="1">
    <citation type="submission" date="2019-10" db="EMBL/GenBank/DDBJ databases">
        <title>Rudanella paleaurantiibacter sp. nov., isolated from sludge.</title>
        <authorList>
            <person name="Xu S.Q."/>
        </authorList>
    </citation>
    <scope>NUCLEOTIDE SEQUENCE [LARGE SCALE GENOMIC DNA]</scope>
    <source>
        <strain evidence="14 15">HX-22-17</strain>
    </source>
</reference>
<dbReference type="EC" id="2.7.1.95" evidence="2"/>
<sequence>MFSDTLPDELKRLVQNHNWTAATEGKSSAQTFRLDGPERLFLKIDNPEPAGGLQREAEALRWLRQYLPAPEVLYFDRVGSRDFLLMRAVPGQPASAECWQQHPTRLAETLGHTLRTLHAIDPASCPFDASTETRLRDVAIRVEHGLVDVEDFDDENMGLSPQEILHQLHTQKPFAQDDRVVTHGDFCPDNLLLANWTLSGFIDLGRLGVGDRYADLALCERSLRHLFDTDRYSGHFFRAYGLDTVDLDKLRYFRLLDELN</sequence>
<dbReference type="Gene3D" id="3.30.200.20">
    <property type="entry name" value="Phosphorylase Kinase, domain 1"/>
    <property type="match status" value="1"/>
</dbReference>
<dbReference type="PANTHER" id="PTHR21310">
    <property type="entry name" value="AMINOGLYCOSIDE PHOSPHOTRANSFERASE-RELATED-RELATED"/>
    <property type="match status" value="1"/>
</dbReference>
<dbReference type="GO" id="GO:0046872">
    <property type="term" value="F:metal ion binding"/>
    <property type="evidence" value="ECO:0007669"/>
    <property type="project" value="UniProtKB-KW"/>
</dbReference>
<evidence type="ECO:0000313" key="14">
    <source>
        <dbReference type="EMBL" id="KAB7727987.1"/>
    </source>
</evidence>
<dbReference type="Proteomes" id="UP000488299">
    <property type="component" value="Unassembled WGS sequence"/>
</dbReference>
<proteinExistence type="inferred from homology"/>
<organism evidence="14 15">
    <name type="scientific">Rudanella paleaurantiibacter</name>
    <dbReference type="NCBI Taxonomy" id="2614655"/>
    <lineage>
        <taxon>Bacteria</taxon>
        <taxon>Pseudomonadati</taxon>
        <taxon>Bacteroidota</taxon>
        <taxon>Cytophagia</taxon>
        <taxon>Cytophagales</taxon>
        <taxon>Cytophagaceae</taxon>
        <taxon>Rudanella</taxon>
    </lineage>
</organism>
<evidence type="ECO:0000256" key="4">
    <source>
        <dbReference type="ARBA" id="ARBA00022679"/>
    </source>
</evidence>
<keyword evidence="6 10" id="KW-0418">Kinase</keyword>
<keyword evidence="4 10" id="KW-0808">Transferase</keyword>
<dbReference type="SUPFAM" id="SSF56112">
    <property type="entry name" value="Protein kinase-like (PK-like)"/>
    <property type="match status" value="1"/>
</dbReference>
<evidence type="ECO:0000256" key="5">
    <source>
        <dbReference type="ARBA" id="ARBA00022741"/>
    </source>
</evidence>
<feature type="domain" description="Aminoglycoside phosphotransferase" evidence="13">
    <location>
        <begin position="23"/>
        <end position="251"/>
    </location>
</feature>
<name>A0A7J5TV88_9BACT</name>
<keyword evidence="5 10" id="KW-0547">Nucleotide-binding</keyword>
<keyword evidence="7 10" id="KW-0067">ATP-binding</keyword>
<keyword evidence="15" id="KW-1185">Reference proteome</keyword>
<evidence type="ECO:0000256" key="2">
    <source>
        <dbReference type="ARBA" id="ARBA00012193"/>
    </source>
</evidence>
<evidence type="ECO:0000256" key="7">
    <source>
        <dbReference type="ARBA" id="ARBA00022840"/>
    </source>
</evidence>
<dbReference type="NCBIfam" id="NF033068">
    <property type="entry name" value="APH_3p"/>
    <property type="match status" value="1"/>
</dbReference>
<dbReference type="GO" id="GO:0005524">
    <property type="term" value="F:ATP binding"/>
    <property type="evidence" value="ECO:0007669"/>
    <property type="project" value="UniProtKB-KW"/>
</dbReference>
<evidence type="ECO:0000256" key="8">
    <source>
        <dbReference type="ARBA" id="ARBA00023251"/>
    </source>
</evidence>
<feature type="active site" description="Proton acceptor" evidence="11">
    <location>
        <position position="185"/>
    </location>
</feature>
<dbReference type="EMBL" id="WELI01000009">
    <property type="protein sequence ID" value="KAB7727987.1"/>
    <property type="molecule type" value="Genomic_DNA"/>
</dbReference>
<dbReference type="Gene3D" id="3.90.1200.10">
    <property type="match status" value="1"/>
</dbReference>
<dbReference type="Pfam" id="PF01636">
    <property type="entry name" value="APH"/>
    <property type="match status" value="1"/>
</dbReference>
<evidence type="ECO:0000256" key="12">
    <source>
        <dbReference type="PIRSR" id="PIRSR000706-2"/>
    </source>
</evidence>
<dbReference type="InterPro" id="IPR024165">
    <property type="entry name" value="Kan/Strep_kinase"/>
</dbReference>
<keyword evidence="12" id="KW-0479">Metal-binding</keyword>
<dbReference type="AlphaFoldDB" id="A0A7J5TV88"/>
<accession>A0A7J5TV88</accession>